<evidence type="ECO:0000313" key="3">
    <source>
        <dbReference type="Proteomes" id="UP000533429"/>
    </source>
</evidence>
<reference evidence="2 3" key="1">
    <citation type="submission" date="2020-06" db="EMBL/GenBank/DDBJ databases">
        <title>Photobacterium damselae subsp. damselae comparative genomics.</title>
        <authorList>
            <person name="Osorio C.R."/>
        </authorList>
    </citation>
    <scope>NUCLEOTIDE SEQUENCE [LARGE SCALE GENOMIC DNA]</scope>
    <source>
        <strain evidence="2 3">TW250/03</strain>
    </source>
</reference>
<dbReference type="CDD" id="cd00143">
    <property type="entry name" value="PP2Cc"/>
    <property type="match status" value="1"/>
</dbReference>
<dbReference type="PANTHER" id="PTHR13832">
    <property type="entry name" value="PROTEIN PHOSPHATASE 2C"/>
    <property type="match status" value="1"/>
</dbReference>
<dbReference type="Pfam" id="PF00481">
    <property type="entry name" value="PP2C"/>
    <property type="match status" value="1"/>
</dbReference>
<dbReference type="PROSITE" id="PS51746">
    <property type="entry name" value="PPM_2"/>
    <property type="match status" value="1"/>
</dbReference>
<evidence type="ECO:0000259" key="1">
    <source>
        <dbReference type="PROSITE" id="PS51746"/>
    </source>
</evidence>
<dbReference type="GO" id="GO:0004722">
    <property type="term" value="F:protein serine/threonine phosphatase activity"/>
    <property type="evidence" value="ECO:0007669"/>
    <property type="project" value="InterPro"/>
</dbReference>
<dbReference type="Proteomes" id="UP000533429">
    <property type="component" value="Unassembled WGS sequence"/>
</dbReference>
<proteinExistence type="predicted"/>
<dbReference type="Gene3D" id="3.60.40.10">
    <property type="entry name" value="PPM-type phosphatase domain"/>
    <property type="match status" value="1"/>
</dbReference>
<protein>
    <submittedName>
        <fullName evidence="2">Serine/threonine-protein phosphatase</fullName>
    </submittedName>
</protein>
<dbReference type="InterPro" id="IPR001932">
    <property type="entry name" value="PPM-type_phosphatase-like_dom"/>
</dbReference>
<evidence type="ECO:0000313" key="2">
    <source>
        <dbReference type="EMBL" id="NVP02504.1"/>
    </source>
</evidence>
<dbReference type="InterPro" id="IPR036457">
    <property type="entry name" value="PPM-type-like_dom_sf"/>
</dbReference>
<dbReference type="PANTHER" id="PTHR13832:SF827">
    <property type="entry name" value="PROTEIN PHOSPHATASE 1L"/>
    <property type="match status" value="1"/>
</dbReference>
<dbReference type="AlphaFoldDB" id="A0A850QXI9"/>
<accession>A0A850QXI9</accession>
<comment type="caution">
    <text evidence="2">The sequence shown here is derived from an EMBL/GenBank/DDBJ whole genome shotgun (WGS) entry which is preliminary data.</text>
</comment>
<gene>
    <name evidence="2" type="ORF">HWA77_20030</name>
</gene>
<sequence>MSLYNFSEGSNFSLAKPKKEKNEDAFLAPIKVDDGFLFAIADGVGSYAGADLASSTAINVLQSIKTKCELIDYQTVFERILKQISVLSNENSSYERASTTLTYCFLEDTKLYIAHIGDCRAYVKNGKKLKQLTKDHTQHQYYLDNKIFTKSQLRNVKGKGVITTAISQFVEMKPVFYCFDVDEITNEADGSI</sequence>
<name>A0A850QXI9_PHODD</name>
<feature type="non-terminal residue" evidence="2">
    <location>
        <position position="192"/>
    </location>
</feature>
<organism evidence="2 3">
    <name type="scientific">Photobacterium damselae subsp. damselae</name>
    <name type="common">Listonella damsela</name>
    <dbReference type="NCBI Taxonomy" id="85581"/>
    <lineage>
        <taxon>Bacteria</taxon>
        <taxon>Pseudomonadati</taxon>
        <taxon>Pseudomonadota</taxon>
        <taxon>Gammaproteobacteria</taxon>
        <taxon>Vibrionales</taxon>
        <taxon>Vibrionaceae</taxon>
        <taxon>Photobacterium</taxon>
    </lineage>
</organism>
<dbReference type="SUPFAM" id="SSF81606">
    <property type="entry name" value="PP2C-like"/>
    <property type="match status" value="1"/>
</dbReference>
<dbReference type="EMBL" id="JABXOR010001283">
    <property type="protein sequence ID" value="NVP02504.1"/>
    <property type="molecule type" value="Genomic_DNA"/>
</dbReference>
<dbReference type="InterPro" id="IPR015655">
    <property type="entry name" value="PP2C"/>
</dbReference>
<feature type="domain" description="PPM-type phosphatase" evidence="1">
    <location>
        <begin position="9"/>
        <end position="192"/>
    </location>
</feature>